<dbReference type="STRING" id="1172194.WQQ_12260"/>
<dbReference type="RefSeq" id="WP_007184180.1">
    <property type="nucleotide sequence ID" value="NZ_AKGD01000001.1"/>
</dbReference>
<keyword evidence="1" id="KW-0812">Transmembrane</keyword>
<dbReference type="AlphaFoldDB" id="I7ZGS8"/>
<evidence type="ECO:0000313" key="2">
    <source>
        <dbReference type="EMBL" id="EIT71089.1"/>
    </source>
</evidence>
<sequence>MSQPSWDSRIAGTLGATSERLPPVSIVLPVLLVFSVFVLFVAPSGTPERLVPIVGTLGLFIECLYLTHLAFRIYHCLLNRSLANGRSRKADASTLWRQQLRRSMLPALYALIGFWVFALLFYPVAHKVTLSSSADSGVGALLWLLSVGAAIVGLAFGQLVSLMLDVIQQRHLAAEGRDATT</sequence>
<keyword evidence="3" id="KW-1185">Reference proteome</keyword>
<keyword evidence="1" id="KW-1133">Transmembrane helix</keyword>
<gene>
    <name evidence="2" type="ORF">WQQ_12260</name>
</gene>
<organism evidence="2 3">
    <name type="scientific">Hydrocarboniphaga effusa AP103</name>
    <dbReference type="NCBI Taxonomy" id="1172194"/>
    <lineage>
        <taxon>Bacteria</taxon>
        <taxon>Pseudomonadati</taxon>
        <taxon>Pseudomonadota</taxon>
        <taxon>Gammaproteobacteria</taxon>
        <taxon>Nevskiales</taxon>
        <taxon>Nevskiaceae</taxon>
        <taxon>Hydrocarboniphaga</taxon>
    </lineage>
</organism>
<feature type="transmembrane region" description="Helical" evidence="1">
    <location>
        <begin position="50"/>
        <end position="71"/>
    </location>
</feature>
<evidence type="ECO:0000256" key="1">
    <source>
        <dbReference type="SAM" id="Phobius"/>
    </source>
</evidence>
<evidence type="ECO:0000313" key="3">
    <source>
        <dbReference type="Proteomes" id="UP000003704"/>
    </source>
</evidence>
<accession>I7ZGS8</accession>
<feature type="transmembrane region" description="Helical" evidence="1">
    <location>
        <begin position="21"/>
        <end position="44"/>
    </location>
</feature>
<dbReference type="Proteomes" id="UP000003704">
    <property type="component" value="Unassembled WGS sequence"/>
</dbReference>
<feature type="transmembrane region" description="Helical" evidence="1">
    <location>
        <begin position="140"/>
        <end position="164"/>
    </location>
</feature>
<protein>
    <submittedName>
        <fullName evidence="2">Uncharacterized protein</fullName>
    </submittedName>
</protein>
<proteinExistence type="predicted"/>
<comment type="caution">
    <text evidence="2">The sequence shown here is derived from an EMBL/GenBank/DDBJ whole genome shotgun (WGS) entry which is preliminary data.</text>
</comment>
<dbReference type="EMBL" id="AKGD01000001">
    <property type="protein sequence ID" value="EIT71089.1"/>
    <property type="molecule type" value="Genomic_DNA"/>
</dbReference>
<keyword evidence="1" id="KW-0472">Membrane</keyword>
<feature type="transmembrane region" description="Helical" evidence="1">
    <location>
        <begin position="107"/>
        <end position="125"/>
    </location>
</feature>
<reference evidence="2 3" key="1">
    <citation type="journal article" date="2012" name="J. Bacteriol.">
        <title>Genome Sequence of n-Alkane-Degrading Hydrocarboniphaga effusa Strain AP103T (ATCC BAA-332T).</title>
        <authorList>
            <person name="Chang H.K."/>
            <person name="Zylstra G.J."/>
            <person name="Chae J.C."/>
        </authorList>
    </citation>
    <scope>NUCLEOTIDE SEQUENCE [LARGE SCALE GENOMIC DNA]</scope>
    <source>
        <strain evidence="2 3">AP103</strain>
    </source>
</reference>
<name>I7ZGS8_9GAMM</name>